<evidence type="ECO:0000313" key="8">
    <source>
        <dbReference type="Proteomes" id="UP001500279"/>
    </source>
</evidence>
<feature type="transmembrane region" description="Helical" evidence="6">
    <location>
        <begin position="403"/>
        <end position="422"/>
    </location>
</feature>
<keyword evidence="8" id="KW-1185">Reference proteome</keyword>
<accession>A0ABN1KHC9</accession>
<dbReference type="PANTHER" id="PTHR11048">
    <property type="entry name" value="PRENYLTRANSFERASES"/>
    <property type="match status" value="1"/>
</dbReference>
<dbReference type="SUPFAM" id="SSF56784">
    <property type="entry name" value="HAD-like"/>
    <property type="match status" value="1"/>
</dbReference>
<reference evidence="7 8" key="1">
    <citation type="journal article" date="2019" name="Int. J. Syst. Evol. Microbiol.">
        <title>The Global Catalogue of Microorganisms (GCM) 10K type strain sequencing project: providing services to taxonomists for standard genome sequencing and annotation.</title>
        <authorList>
            <consortium name="The Broad Institute Genomics Platform"/>
            <consortium name="The Broad Institute Genome Sequencing Center for Infectious Disease"/>
            <person name="Wu L."/>
            <person name="Ma J."/>
        </authorList>
    </citation>
    <scope>NUCLEOTIDE SEQUENCE [LARGE SCALE GENOMIC DNA]</scope>
    <source>
        <strain evidence="7 8">JCM 15503</strain>
    </source>
</reference>
<evidence type="ECO:0000256" key="3">
    <source>
        <dbReference type="ARBA" id="ARBA00022692"/>
    </source>
</evidence>
<dbReference type="Pfam" id="PF01040">
    <property type="entry name" value="UbiA"/>
    <property type="match status" value="1"/>
</dbReference>
<feature type="transmembrane region" description="Helical" evidence="6">
    <location>
        <begin position="379"/>
        <end position="397"/>
    </location>
</feature>
<keyword evidence="3 6" id="KW-0812">Transmembrane</keyword>
<comment type="caution">
    <text evidence="7">The sequence shown here is derived from an EMBL/GenBank/DDBJ whole genome shotgun (WGS) entry which is preliminary data.</text>
</comment>
<dbReference type="Proteomes" id="UP001500279">
    <property type="component" value="Unassembled WGS sequence"/>
</dbReference>
<evidence type="ECO:0000256" key="1">
    <source>
        <dbReference type="ARBA" id="ARBA00004141"/>
    </source>
</evidence>
<comment type="subcellular location">
    <subcellularLocation>
        <location evidence="1">Membrane</location>
        <topology evidence="1">Multi-pass membrane protein</topology>
    </subcellularLocation>
</comment>
<dbReference type="EMBL" id="BAAAEW010000045">
    <property type="protein sequence ID" value="GAA0766874.1"/>
    <property type="molecule type" value="Genomic_DNA"/>
</dbReference>
<proteinExistence type="predicted"/>
<protein>
    <submittedName>
        <fullName evidence="7">UbiA family prenyltransferase</fullName>
    </submittedName>
</protein>
<dbReference type="InterPro" id="IPR023214">
    <property type="entry name" value="HAD_sf"/>
</dbReference>
<evidence type="ECO:0000313" key="7">
    <source>
        <dbReference type="EMBL" id="GAA0766874.1"/>
    </source>
</evidence>
<dbReference type="CDD" id="cd13963">
    <property type="entry name" value="PT_UbiA_2"/>
    <property type="match status" value="1"/>
</dbReference>
<sequence>MVDLDGTLLRTDTLIESLFGLARQKPLQLLALPAWLLGGRAGFKQRLARAAEIDISTMPVDEDVLAHLQAQRRQGRRLVLATAADERVATAAARRFGLFDQVLASNGQTNLSAERKRDRLVAEFGPRGFDYLGDSDQDLPVWAQARRALLVRPSHRCRVRAARVAEIEQTFADGRPGIGDYLHAMRISHWLKNLLVLLPLLVLPALAGAMMGKALLAFVAFSLSASGVYLLNDLFDLQADRAHPHKRQRALASGRVPLLHGLLLVPVLWGLALGLAVASASPLPWVLAGYTLLMVAYSMWLKHLAYLDAAVLGLGYSLRLLAGALAIGAAPAPGLLACCAVYFFGLALLKRYAELIALGHRVSVHGQVRGYPVNRRRQLWLVGVLASTVPIALLLAMPRQLALPARATAGWLGCVLLLAWTGHMWRMARAGRIEGDPVAYAVRDMPSRLLAALAGALLLAVA</sequence>
<keyword evidence="5 6" id="KW-0472">Membrane</keyword>
<dbReference type="Gene3D" id="3.40.50.1000">
    <property type="entry name" value="HAD superfamily/HAD-like"/>
    <property type="match status" value="1"/>
</dbReference>
<feature type="transmembrane region" description="Helical" evidence="6">
    <location>
        <begin position="190"/>
        <end position="209"/>
    </location>
</feature>
<evidence type="ECO:0000256" key="6">
    <source>
        <dbReference type="SAM" id="Phobius"/>
    </source>
</evidence>
<gene>
    <name evidence="7" type="ORF">GCM10009107_55290</name>
</gene>
<keyword evidence="2" id="KW-1003">Cell membrane</keyword>
<feature type="transmembrane region" description="Helical" evidence="6">
    <location>
        <begin position="256"/>
        <end position="277"/>
    </location>
</feature>
<dbReference type="InterPro" id="IPR000537">
    <property type="entry name" value="UbiA_prenyltransferase"/>
</dbReference>
<dbReference type="PANTHER" id="PTHR11048:SF5">
    <property type="entry name" value="DECAPRENYL-PHOSPHATE PHOSPHORIBOSYLTRANSFERASE"/>
    <property type="match status" value="1"/>
</dbReference>
<evidence type="ECO:0000256" key="4">
    <source>
        <dbReference type="ARBA" id="ARBA00022989"/>
    </source>
</evidence>
<dbReference type="Gene3D" id="1.10.357.140">
    <property type="entry name" value="UbiA prenyltransferase"/>
    <property type="match status" value="1"/>
</dbReference>
<name>A0ABN1KHC9_9BURK</name>
<organism evidence="7 8">
    <name type="scientific">Ideonella azotifigens</name>
    <dbReference type="NCBI Taxonomy" id="513160"/>
    <lineage>
        <taxon>Bacteria</taxon>
        <taxon>Pseudomonadati</taxon>
        <taxon>Pseudomonadota</taxon>
        <taxon>Betaproteobacteria</taxon>
        <taxon>Burkholderiales</taxon>
        <taxon>Sphaerotilaceae</taxon>
        <taxon>Ideonella</taxon>
    </lineage>
</organism>
<dbReference type="NCBIfam" id="NF006088">
    <property type="entry name" value="PRK08238.1"/>
    <property type="match status" value="1"/>
</dbReference>
<dbReference type="InterPro" id="IPR044878">
    <property type="entry name" value="UbiA_sf"/>
</dbReference>
<evidence type="ECO:0000256" key="2">
    <source>
        <dbReference type="ARBA" id="ARBA00022475"/>
    </source>
</evidence>
<feature type="transmembrane region" description="Helical" evidence="6">
    <location>
        <begin position="283"/>
        <end position="300"/>
    </location>
</feature>
<dbReference type="InterPro" id="IPR036412">
    <property type="entry name" value="HAD-like_sf"/>
</dbReference>
<keyword evidence="4 6" id="KW-1133">Transmembrane helix</keyword>
<dbReference type="InterPro" id="IPR039653">
    <property type="entry name" value="Prenyltransferase"/>
</dbReference>
<dbReference type="Pfam" id="PF12710">
    <property type="entry name" value="HAD"/>
    <property type="match status" value="1"/>
</dbReference>
<evidence type="ECO:0000256" key="5">
    <source>
        <dbReference type="ARBA" id="ARBA00023136"/>
    </source>
</evidence>